<reference evidence="8 9" key="1">
    <citation type="submission" date="2020-08" db="EMBL/GenBank/DDBJ databases">
        <title>Sequencing the genomes of 1000 actinobacteria strains.</title>
        <authorList>
            <person name="Klenk H.-P."/>
        </authorList>
    </citation>
    <scope>NUCLEOTIDE SEQUENCE [LARGE SCALE GENOMIC DNA]</scope>
    <source>
        <strain evidence="8 9">DSM 45790</strain>
    </source>
</reference>
<gene>
    <name evidence="8" type="ORF">BJ981_002398</name>
</gene>
<proteinExistence type="inferred from homology"/>
<dbReference type="InterPro" id="IPR023801">
    <property type="entry name" value="His_deacetylse_dom"/>
</dbReference>
<comment type="caution">
    <text evidence="8">The sequence shown here is derived from an EMBL/GenBank/DDBJ whole genome shotgun (WGS) entry which is preliminary data.</text>
</comment>
<evidence type="ECO:0000256" key="5">
    <source>
        <dbReference type="ARBA" id="ARBA00022833"/>
    </source>
</evidence>
<dbReference type="GO" id="GO:0004407">
    <property type="term" value="F:histone deacetylase activity"/>
    <property type="evidence" value="ECO:0007669"/>
    <property type="project" value="TreeGrafter"/>
</dbReference>
<dbReference type="InterPro" id="IPR037138">
    <property type="entry name" value="His_deacetylse_dom_sf"/>
</dbReference>
<evidence type="ECO:0000256" key="1">
    <source>
        <dbReference type="ARBA" id="ARBA00001947"/>
    </source>
</evidence>
<keyword evidence="5" id="KW-0862">Zinc</keyword>
<accession>A0A7W8Z3D2</accession>
<protein>
    <submittedName>
        <fullName evidence="8">Acetoin utilization deacetylase AcuC-like enzyme</fullName>
    </submittedName>
</protein>
<organism evidence="8 9">
    <name type="scientific">Sphaerisporangium krabiense</name>
    <dbReference type="NCBI Taxonomy" id="763782"/>
    <lineage>
        <taxon>Bacteria</taxon>
        <taxon>Bacillati</taxon>
        <taxon>Actinomycetota</taxon>
        <taxon>Actinomycetes</taxon>
        <taxon>Streptosporangiales</taxon>
        <taxon>Streptosporangiaceae</taxon>
        <taxon>Sphaerisporangium</taxon>
    </lineage>
</organism>
<dbReference type="Pfam" id="PF00850">
    <property type="entry name" value="Hist_deacetyl"/>
    <property type="match status" value="1"/>
</dbReference>
<evidence type="ECO:0000256" key="3">
    <source>
        <dbReference type="ARBA" id="ARBA00022723"/>
    </source>
</evidence>
<feature type="region of interest" description="Disordered" evidence="6">
    <location>
        <begin position="1"/>
        <end position="21"/>
    </location>
</feature>
<dbReference type="PANTHER" id="PTHR10625:SF17">
    <property type="entry name" value="HISTONE DEACETYLASE 8"/>
    <property type="match status" value="1"/>
</dbReference>
<keyword evidence="3" id="KW-0479">Metal-binding</keyword>
<dbReference type="RefSeq" id="WP_184610818.1">
    <property type="nucleotide sequence ID" value="NZ_BOOS01000030.1"/>
</dbReference>
<evidence type="ECO:0000313" key="8">
    <source>
        <dbReference type="EMBL" id="MBB5626699.1"/>
    </source>
</evidence>
<feature type="domain" description="Histone deacetylase" evidence="7">
    <location>
        <begin position="64"/>
        <end position="344"/>
    </location>
</feature>
<evidence type="ECO:0000259" key="7">
    <source>
        <dbReference type="Pfam" id="PF00850"/>
    </source>
</evidence>
<dbReference type="InterPro" id="IPR000286">
    <property type="entry name" value="HDACs"/>
</dbReference>
<feature type="compositionally biased region" description="Polar residues" evidence="6">
    <location>
        <begin position="1"/>
        <end position="18"/>
    </location>
</feature>
<keyword evidence="9" id="KW-1185">Reference proteome</keyword>
<comment type="similarity">
    <text evidence="2">Belongs to the histone deacetylase family.</text>
</comment>
<dbReference type="GO" id="GO:0040029">
    <property type="term" value="P:epigenetic regulation of gene expression"/>
    <property type="evidence" value="ECO:0007669"/>
    <property type="project" value="TreeGrafter"/>
</dbReference>
<evidence type="ECO:0000256" key="2">
    <source>
        <dbReference type="ARBA" id="ARBA00005947"/>
    </source>
</evidence>
<sequence length="357" mass="38108">MNSTENSTQNSTENSTVNDDAVIAEMTDPYVETQEFPGIIYPTSVTATLAAFRRAFPAAARLVPEEDDGAAALSVHSRDYVDFVKEGTRRPEGATKFPLNVIALPELRVSEPRTFEGRHAGYFFDEVTQARPAVCEGALRSAAASRQGARRLAGTVARDAGRPALVLVPSRPPGHHALPGVGGGLCLFANAAIAARELSRGGRVAVLDIDQDHGNGTQAVFYDDPSVLTVSIHAEGWPHVAGFAEETGGPGAPGSNLNLPLPTGSGFDAYEPALETALEAIVRFDPAYLVLALGYDAQREQGFGALRLESEHFGVLGRRIAGLRLPTLVTTEGCYGYYESTAEAAGFFFDAWAEQWR</sequence>
<dbReference type="PRINTS" id="PR01270">
    <property type="entry name" value="HDASUPER"/>
</dbReference>
<dbReference type="Gene3D" id="3.40.800.20">
    <property type="entry name" value="Histone deacetylase domain"/>
    <property type="match status" value="1"/>
</dbReference>
<dbReference type="Proteomes" id="UP000588112">
    <property type="component" value="Unassembled WGS sequence"/>
</dbReference>
<dbReference type="SUPFAM" id="SSF52768">
    <property type="entry name" value="Arginase/deacetylase"/>
    <property type="match status" value="1"/>
</dbReference>
<evidence type="ECO:0000313" key="9">
    <source>
        <dbReference type="Proteomes" id="UP000588112"/>
    </source>
</evidence>
<dbReference type="PANTHER" id="PTHR10625">
    <property type="entry name" value="HISTONE DEACETYLASE HDAC1-RELATED"/>
    <property type="match status" value="1"/>
</dbReference>
<dbReference type="GO" id="GO:0046872">
    <property type="term" value="F:metal ion binding"/>
    <property type="evidence" value="ECO:0007669"/>
    <property type="project" value="UniProtKB-KW"/>
</dbReference>
<evidence type="ECO:0000256" key="6">
    <source>
        <dbReference type="SAM" id="MobiDB-lite"/>
    </source>
</evidence>
<dbReference type="InterPro" id="IPR023696">
    <property type="entry name" value="Ureohydrolase_dom_sf"/>
</dbReference>
<evidence type="ECO:0000256" key="4">
    <source>
        <dbReference type="ARBA" id="ARBA00022801"/>
    </source>
</evidence>
<dbReference type="GO" id="GO:0016787">
    <property type="term" value="F:hydrolase activity"/>
    <property type="evidence" value="ECO:0007669"/>
    <property type="project" value="UniProtKB-KW"/>
</dbReference>
<dbReference type="AlphaFoldDB" id="A0A7W8Z3D2"/>
<comment type="cofactor">
    <cofactor evidence="1">
        <name>Zn(2+)</name>
        <dbReference type="ChEBI" id="CHEBI:29105"/>
    </cofactor>
</comment>
<dbReference type="EMBL" id="JACHBR010000001">
    <property type="protein sequence ID" value="MBB5626699.1"/>
    <property type="molecule type" value="Genomic_DNA"/>
</dbReference>
<keyword evidence="4" id="KW-0378">Hydrolase</keyword>
<name>A0A7W8Z3D2_9ACTN</name>